<sequence length="193" mass="21343">MALSKQAQESIKLFAKEQASKHLDNAEMSYFESLSQKSGEVKKKLAKQMEKFKRTSKQTLEAREDLETYMSDYVNDLMSQGYQEEEAMELAKQALAADSDSDLAANLQDKYKTYYLTRSPEMEETIGLFYAGFMFVGMAIGAVVGILIGAFVFTAHFFASVAIGTGLGLIFGLGCGMLKHGSIVNKSSANDRY</sequence>
<comment type="caution">
    <text evidence="2">The sequence shown here is derived from an EMBL/GenBank/DDBJ whole genome shotgun (WGS) entry which is preliminary data.</text>
</comment>
<proteinExistence type="predicted"/>
<dbReference type="Proteomes" id="UP000216207">
    <property type="component" value="Unassembled WGS sequence"/>
</dbReference>
<reference evidence="2 3" key="1">
    <citation type="submission" date="2017-07" db="EMBL/GenBank/DDBJ databases">
        <title>Isolation and whole genome analysis of endospore-forming bacteria from heroin.</title>
        <authorList>
            <person name="Kalinowski J."/>
            <person name="Ahrens B."/>
            <person name="Al-Dilaimi A."/>
            <person name="Winkler A."/>
            <person name="Wibberg D."/>
            <person name="Schleenbecker U."/>
            <person name="Ruckert C."/>
            <person name="Wolfel R."/>
            <person name="Grass G."/>
        </authorList>
    </citation>
    <scope>NUCLEOTIDE SEQUENCE [LARGE SCALE GENOMIC DNA]</scope>
    <source>
        <strain evidence="2 3">7539</strain>
    </source>
</reference>
<dbReference type="EMBL" id="NPCC01000010">
    <property type="protein sequence ID" value="PAE89177.1"/>
    <property type="molecule type" value="Genomic_DNA"/>
</dbReference>
<dbReference type="AlphaFoldDB" id="A0A268P0B5"/>
<name>A0A268P0B5_SHOCL</name>
<gene>
    <name evidence="2" type="ORF">CHH72_09120</name>
</gene>
<evidence type="ECO:0000256" key="1">
    <source>
        <dbReference type="SAM" id="Phobius"/>
    </source>
</evidence>
<evidence type="ECO:0000313" key="2">
    <source>
        <dbReference type="EMBL" id="PAE89177.1"/>
    </source>
</evidence>
<organism evidence="2 3">
    <name type="scientific">Shouchella clausii</name>
    <name type="common">Alkalihalobacillus clausii</name>
    <dbReference type="NCBI Taxonomy" id="79880"/>
    <lineage>
        <taxon>Bacteria</taxon>
        <taxon>Bacillati</taxon>
        <taxon>Bacillota</taxon>
        <taxon>Bacilli</taxon>
        <taxon>Bacillales</taxon>
        <taxon>Bacillaceae</taxon>
        <taxon>Shouchella</taxon>
    </lineage>
</organism>
<protein>
    <submittedName>
        <fullName evidence="2">Uncharacterized protein</fullName>
    </submittedName>
</protein>
<keyword evidence="1" id="KW-1133">Transmembrane helix</keyword>
<accession>A0A268P0B5</accession>
<evidence type="ECO:0000313" key="3">
    <source>
        <dbReference type="Proteomes" id="UP000216207"/>
    </source>
</evidence>
<keyword evidence="1" id="KW-0812">Transmembrane</keyword>
<keyword evidence="1" id="KW-0472">Membrane</keyword>
<feature type="transmembrane region" description="Helical" evidence="1">
    <location>
        <begin position="157"/>
        <end position="178"/>
    </location>
</feature>
<feature type="transmembrane region" description="Helical" evidence="1">
    <location>
        <begin position="128"/>
        <end position="151"/>
    </location>
</feature>
<dbReference type="RefSeq" id="WP_095316227.1">
    <property type="nucleotide sequence ID" value="NZ_NPCC01000010.1"/>
</dbReference>